<evidence type="ECO:0000313" key="2">
    <source>
        <dbReference type="EMBL" id="MBB5292853.1"/>
    </source>
</evidence>
<feature type="transmembrane region" description="Helical" evidence="1">
    <location>
        <begin position="139"/>
        <end position="161"/>
    </location>
</feature>
<keyword evidence="1" id="KW-1133">Transmembrane helix</keyword>
<protein>
    <submittedName>
        <fullName evidence="2">Uncharacterized protein</fullName>
    </submittedName>
</protein>
<evidence type="ECO:0000256" key="1">
    <source>
        <dbReference type="SAM" id="Phobius"/>
    </source>
</evidence>
<dbReference type="AlphaFoldDB" id="A0A7W8I184"/>
<feature type="transmembrane region" description="Helical" evidence="1">
    <location>
        <begin position="168"/>
        <end position="189"/>
    </location>
</feature>
<keyword evidence="1" id="KW-0812">Transmembrane</keyword>
<organism evidence="2 3">
    <name type="scientific">Brevundimonas basaltis</name>
    <dbReference type="NCBI Taxonomy" id="472166"/>
    <lineage>
        <taxon>Bacteria</taxon>
        <taxon>Pseudomonadati</taxon>
        <taxon>Pseudomonadota</taxon>
        <taxon>Alphaproteobacteria</taxon>
        <taxon>Caulobacterales</taxon>
        <taxon>Caulobacteraceae</taxon>
        <taxon>Brevundimonas</taxon>
    </lineage>
</organism>
<dbReference type="EMBL" id="JACHFZ010000005">
    <property type="protein sequence ID" value="MBB5292853.1"/>
    <property type="molecule type" value="Genomic_DNA"/>
</dbReference>
<feature type="transmembrane region" description="Helical" evidence="1">
    <location>
        <begin position="112"/>
        <end position="133"/>
    </location>
</feature>
<name>A0A7W8I184_9CAUL</name>
<keyword evidence="3" id="KW-1185">Reference proteome</keyword>
<dbReference type="Proteomes" id="UP000566663">
    <property type="component" value="Unassembled WGS sequence"/>
</dbReference>
<reference evidence="2 3" key="1">
    <citation type="submission" date="2020-08" db="EMBL/GenBank/DDBJ databases">
        <title>Genomic Encyclopedia of Type Strains, Phase IV (KMG-IV): sequencing the most valuable type-strain genomes for metagenomic binning, comparative biology and taxonomic classification.</title>
        <authorList>
            <person name="Goeker M."/>
        </authorList>
    </citation>
    <scope>NUCLEOTIDE SEQUENCE [LARGE SCALE GENOMIC DNA]</scope>
    <source>
        <strain evidence="2 3">DSM 25335</strain>
    </source>
</reference>
<gene>
    <name evidence="2" type="ORF">HNQ67_002390</name>
</gene>
<feature type="transmembrane region" description="Helical" evidence="1">
    <location>
        <begin position="38"/>
        <end position="57"/>
    </location>
</feature>
<sequence>MSAFEFFFSFYGLLLGLSLAVIATGAATAIQHRRKLRIGWLTPLLAVFVALDVASFWDFAWTMFRDVPFSYGLLVASLIVAVVYFIAASLVFPHEIEDGMSLDDHFWANRKVVLLLTIAANALAFLTALPVILAKPAATLLVINYAVGIAVYVGLVVPAALSRNKTVFASLTGIHIALYLFSAVVTAALPGLTDVVTPTPPHAAGQS</sequence>
<proteinExistence type="predicted"/>
<keyword evidence="1" id="KW-0472">Membrane</keyword>
<feature type="transmembrane region" description="Helical" evidence="1">
    <location>
        <begin position="6"/>
        <end position="26"/>
    </location>
</feature>
<accession>A0A7W8I184</accession>
<dbReference type="RefSeq" id="WP_183255706.1">
    <property type="nucleotide sequence ID" value="NZ_BAAAFF010000001.1"/>
</dbReference>
<evidence type="ECO:0000313" key="3">
    <source>
        <dbReference type="Proteomes" id="UP000566663"/>
    </source>
</evidence>
<feature type="transmembrane region" description="Helical" evidence="1">
    <location>
        <begin position="69"/>
        <end position="92"/>
    </location>
</feature>
<comment type="caution">
    <text evidence="2">The sequence shown here is derived from an EMBL/GenBank/DDBJ whole genome shotgun (WGS) entry which is preliminary data.</text>
</comment>